<dbReference type="OrthoDB" id="5703355at2"/>
<accession>A4BKQ1</accession>
<evidence type="ECO:0000313" key="2">
    <source>
        <dbReference type="EMBL" id="EAR07303.1"/>
    </source>
</evidence>
<evidence type="ECO:0000313" key="3">
    <source>
        <dbReference type="Proteomes" id="UP000005953"/>
    </source>
</evidence>
<dbReference type="Proteomes" id="UP000005953">
    <property type="component" value="Unassembled WGS sequence"/>
</dbReference>
<feature type="domain" description="Co-chaperone DjlA N-terminal" evidence="1">
    <location>
        <begin position="56"/>
        <end position="165"/>
    </location>
</feature>
<dbReference type="AlphaFoldDB" id="A4BKQ1"/>
<gene>
    <name evidence="2" type="ORF">MED297_07306</name>
</gene>
<name>A4BKQ1_9GAMM</name>
<sequence length="175" mass="19423">MHIIIGFLTALASVLYGLERLGIDIGWINPWAWNRKRKWLKQFNANPAFSIKNPLEAVALLMTAVAKADGDMSADEKSKLLTLFTVKLKQSEEEASSLLGSCVYLLNQNDEILVNPEKVLTLCLPEFTEAQKSSTVDLLDSIANVAGHPTSTQKQFIERVKNSLYPEAETASEWG</sequence>
<dbReference type="EMBL" id="AAOE01000049">
    <property type="protein sequence ID" value="EAR07303.1"/>
    <property type="molecule type" value="Genomic_DNA"/>
</dbReference>
<proteinExistence type="predicted"/>
<dbReference type="InterPro" id="IPR007791">
    <property type="entry name" value="DjlA_N"/>
</dbReference>
<keyword evidence="3" id="KW-1185">Reference proteome</keyword>
<dbReference type="InterPro" id="IPR029024">
    <property type="entry name" value="TerB-like"/>
</dbReference>
<protein>
    <recommendedName>
        <fullName evidence="1">Co-chaperone DjlA N-terminal domain-containing protein</fullName>
    </recommendedName>
</protein>
<dbReference type="Gene3D" id="1.10.3680.10">
    <property type="entry name" value="TerB-like"/>
    <property type="match status" value="1"/>
</dbReference>
<dbReference type="Pfam" id="PF05099">
    <property type="entry name" value="TerB"/>
    <property type="match status" value="1"/>
</dbReference>
<organism evidence="2 3">
    <name type="scientific">Reinekea blandensis MED297</name>
    <dbReference type="NCBI Taxonomy" id="314283"/>
    <lineage>
        <taxon>Bacteria</taxon>
        <taxon>Pseudomonadati</taxon>
        <taxon>Pseudomonadota</taxon>
        <taxon>Gammaproteobacteria</taxon>
        <taxon>Oceanospirillales</taxon>
        <taxon>Saccharospirillaceae</taxon>
        <taxon>Reinekea</taxon>
    </lineage>
</organism>
<dbReference type="HOGENOM" id="CLU_1502195_0_0_6"/>
<evidence type="ECO:0000259" key="1">
    <source>
        <dbReference type="Pfam" id="PF05099"/>
    </source>
</evidence>
<dbReference type="SUPFAM" id="SSF158682">
    <property type="entry name" value="TerB-like"/>
    <property type="match status" value="1"/>
</dbReference>
<reference evidence="2 3" key="1">
    <citation type="submission" date="2006-02" db="EMBL/GenBank/DDBJ databases">
        <authorList>
            <person name="Pinhassi J."/>
            <person name="Pedros-Alio C."/>
            <person name="Ferriera S."/>
            <person name="Johnson J."/>
            <person name="Kravitz S."/>
            <person name="Halpern A."/>
            <person name="Remington K."/>
            <person name="Beeson K."/>
            <person name="Tran B."/>
            <person name="Rogers Y.-H."/>
            <person name="Friedman R."/>
            <person name="Venter J.C."/>
        </authorList>
    </citation>
    <scope>NUCLEOTIDE SEQUENCE [LARGE SCALE GENOMIC DNA]</scope>
    <source>
        <strain evidence="2 3">MED297</strain>
    </source>
</reference>
<comment type="caution">
    <text evidence="2">The sequence shown here is derived from an EMBL/GenBank/DDBJ whole genome shotgun (WGS) entry which is preliminary data.</text>
</comment>
<dbReference type="CDD" id="cd07177">
    <property type="entry name" value="terB_like"/>
    <property type="match status" value="1"/>
</dbReference>